<evidence type="ECO:0008006" key="3">
    <source>
        <dbReference type="Google" id="ProtNLM"/>
    </source>
</evidence>
<comment type="caution">
    <text evidence="1">The sequence shown here is derived from an EMBL/GenBank/DDBJ whole genome shotgun (WGS) entry which is preliminary data.</text>
</comment>
<dbReference type="InterPro" id="IPR043129">
    <property type="entry name" value="ATPase_NBD"/>
</dbReference>
<dbReference type="InterPro" id="IPR007813">
    <property type="entry name" value="PilN"/>
</dbReference>
<sequence length="371" mass="38260">MSGHASPAPSRPGSGPQAVAARWHAAAAWWRAGARASLPARWAAAWGGRSRPIFVLSRAGGAWACLRVAGTGVTPLDFGPAGFTLAGLAAWLAAQGLARDDIRLAVALPRDEVLLRTLTLPESALPRLDALLEQEVLRRTPFAPEEIWHGGEVLPGSGPVRTVRHWIARRDFVRRALDSLGLEEAAVDAVAVEADGAAPVAVVPLRDGGTGTAHPDPAPLLKAAGAVALLVTALALAGADGVEGLRAARASDALAAARHDAEPGRRNVGALLAMKAVPGLGAAWAELSRIVPDDTYVTELRLDDGAFAMRGISGSAVRLLRTVDASPLFTAAALSGGIEPNGAGGLDQFALSFDLRARPPRARRPAAAAAR</sequence>
<reference evidence="1 2" key="2">
    <citation type="submission" date="2019-02" db="EMBL/GenBank/DDBJ databases">
        <title>'Lichenibacterium ramalinii' gen. nov. sp. nov., 'Lichenibacterium minor' gen. nov. sp. nov.</title>
        <authorList>
            <person name="Pankratov T."/>
        </authorList>
    </citation>
    <scope>NUCLEOTIDE SEQUENCE [LARGE SCALE GENOMIC DNA]</scope>
    <source>
        <strain evidence="1 2">RmlP001</strain>
    </source>
</reference>
<evidence type="ECO:0000313" key="2">
    <source>
        <dbReference type="Proteomes" id="UP000289411"/>
    </source>
</evidence>
<dbReference type="OrthoDB" id="8435735at2"/>
<gene>
    <name evidence="1" type="ORF">D3272_13765</name>
</gene>
<keyword evidence="2" id="KW-1185">Reference proteome</keyword>
<protein>
    <recommendedName>
        <fullName evidence="3">PilN domain-containing protein</fullName>
    </recommendedName>
</protein>
<dbReference type="RefSeq" id="WP_129219790.1">
    <property type="nucleotide sequence ID" value="NZ_QYBC01000011.1"/>
</dbReference>
<dbReference type="AlphaFoldDB" id="A0A4V1RII7"/>
<name>A0A4V1RII7_9HYPH</name>
<organism evidence="1 2">
    <name type="scientific">Lichenibacterium ramalinae</name>
    <dbReference type="NCBI Taxonomy" id="2316527"/>
    <lineage>
        <taxon>Bacteria</taxon>
        <taxon>Pseudomonadati</taxon>
        <taxon>Pseudomonadota</taxon>
        <taxon>Alphaproteobacteria</taxon>
        <taxon>Hyphomicrobiales</taxon>
        <taxon>Lichenihabitantaceae</taxon>
        <taxon>Lichenibacterium</taxon>
    </lineage>
</organism>
<dbReference type="Pfam" id="PF05137">
    <property type="entry name" value="PilN"/>
    <property type="match status" value="1"/>
</dbReference>
<dbReference type="EMBL" id="QYBC01000011">
    <property type="protein sequence ID" value="RYB04092.1"/>
    <property type="molecule type" value="Genomic_DNA"/>
</dbReference>
<proteinExistence type="predicted"/>
<evidence type="ECO:0000313" key="1">
    <source>
        <dbReference type="EMBL" id="RYB04092.1"/>
    </source>
</evidence>
<reference evidence="1 2" key="1">
    <citation type="submission" date="2018-09" db="EMBL/GenBank/DDBJ databases">
        <authorList>
            <person name="Grouzdev D.S."/>
            <person name="Krutkina M.S."/>
        </authorList>
    </citation>
    <scope>NUCLEOTIDE SEQUENCE [LARGE SCALE GENOMIC DNA]</scope>
    <source>
        <strain evidence="1 2">RmlP001</strain>
    </source>
</reference>
<accession>A0A4V1RII7</accession>
<dbReference type="SUPFAM" id="SSF53067">
    <property type="entry name" value="Actin-like ATPase domain"/>
    <property type="match status" value="1"/>
</dbReference>
<dbReference type="Proteomes" id="UP000289411">
    <property type="component" value="Unassembled WGS sequence"/>
</dbReference>